<dbReference type="Gene3D" id="3.30.420.40">
    <property type="match status" value="1"/>
</dbReference>
<feature type="non-terminal residue" evidence="1">
    <location>
        <position position="1"/>
    </location>
</feature>
<proteinExistence type="predicted"/>
<reference evidence="1" key="1">
    <citation type="journal article" date="2014" name="Front. Microbiol.">
        <title>High frequency of phylogenetically diverse reductive dehalogenase-homologous genes in deep subseafloor sedimentary metagenomes.</title>
        <authorList>
            <person name="Kawai M."/>
            <person name="Futagami T."/>
            <person name="Toyoda A."/>
            <person name="Takaki Y."/>
            <person name="Nishi S."/>
            <person name="Hori S."/>
            <person name="Arai W."/>
            <person name="Tsubouchi T."/>
            <person name="Morono Y."/>
            <person name="Uchiyama I."/>
            <person name="Ito T."/>
            <person name="Fujiyama A."/>
            <person name="Inagaki F."/>
            <person name="Takami H."/>
        </authorList>
    </citation>
    <scope>NUCLEOTIDE SEQUENCE</scope>
    <source>
        <strain evidence="1">Expedition CK06-06</strain>
    </source>
</reference>
<evidence type="ECO:0008006" key="2">
    <source>
        <dbReference type="Google" id="ProtNLM"/>
    </source>
</evidence>
<dbReference type="SUPFAM" id="SSF53067">
    <property type="entry name" value="Actin-like ATPase domain"/>
    <property type="match status" value="1"/>
</dbReference>
<dbReference type="Pfam" id="PF06277">
    <property type="entry name" value="EutA"/>
    <property type="match status" value="1"/>
</dbReference>
<name>X1CLN7_9ZZZZ</name>
<sequence>FHALKDLLLEDYRTAGIAVSDIDTGAVIITGESAKKENAEWIVNELAGETGKFVAATAGPNFESVLAAYGSGAVTRSADSGKTIMNVDVGGGSSNIAICKEGRVVATAAINVGGRLIATDENNVIVRLEDTGKELAALIGIHLQMGQILDDDNKQRIAEALAEALIESIQGKNTLATTELLMMTPPLDFTEDLDEITFSGGVAEFIYETEGSNFNDLGLILAQSISLRALAANLPIGEPDQRIRATVIGAGNFSLQVSGSTTFLSSGLDYPIRNLPVVVPHTPRRKAS</sequence>
<dbReference type="InterPro" id="IPR043129">
    <property type="entry name" value="ATPase_NBD"/>
</dbReference>
<dbReference type="EMBL" id="BART01022493">
    <property type="protein sequence ID" value="GAG97083.1"/>
    <property type="molecule type" value="Genomic_DNA"/>
</dbReference>
<accession>X1CLN7</accession>
<feature type="non-terminal residue" evidence="1">
    <location>
        <position position="288"/>
    </location>
</feature>
<dbReference type="AlphaFoldDB" id="X1CLN7"/>
<comment type="caution">
    <text evidence="1">The sequence shown here is derived from an EMBL/GenBank/DDBJ whole genome shotgun (WGS) entry which is preliminary data.</text>
</comment>
<dbReference type="InterPro" id="IPR050696">
    <property type="entry name" value="FtsA/MreB"/>
</dbReference>
<dbReference type="PANTHER" id="PTHR32432:SF13">
    <property type="entry name" value="ETHANOLAMINE AMMONIA-LYASE REACTIVASE EUTA"/>
    <property type="match status" value="1"/>
</dbReference>
<dbReference type="InterPro" id="IPR009377">
    <property type="entry name" value="EutA"/>
</dbReference>
<evidence type="ECO:0000313" key="1">
    <source>
        <dbReference type="EMBL" id="GAG97083.1"/>
    </source>
</evidence>
<gene>
    <name evidence="1" type="ORF">S01H4_41166</name>
</gene>
<dbReference type="PANTHER" id="PTHR32432">
    <property type="entry name" value="CELL DIVISION PROTEIN FTSA-RELATED"/>
    <property type="match status" value="1"/>
</dbReference>
<organism evidence="1">
    <name type="scientific">marine sediment metagenome</name>
    <dbReference type="NCBI Taxonomy" id="412755"/>
    <lineage>
        <taxon>unclassified sequences</taxon>
        <taxon>metagenomes</taxon>
        <taxon>ecological metagenomes</taxon>
    </lineage>
</organism>
<protein>
    <recommendedName>
        <fullName evidence="2">SHS2 domain-containing protein</fullName>
    </recommendedName>
</protein>